<dbReference type="InterPro" id="IPR001041">
    <property type="entry name" value="2Fe-2S_ferredoxin-type"/>
</dbReference>
<evidence type="ECO:0000256" key="6">
    <source>
        <dbReference type="ARBA" id="ARBA00022723"/>
    </source>
</evidence>
<dbReference type="InterPro" id="IPR002346">
    <property type="entry name" value="Mopterin_DH_FAD-bd"/>
</dbReference>
<feature type="binding site" evidence="15">
    <location>
        <position position="45"/>
    </location>
    <ligand>
        <name>[2Fe-2S] cluster</name>
        <dbReference type="ChEBI" id="CHEBI:190135"/>
        <label>1</label>
    </ligand>
</feature>
<comment type="cofactor">
    <cofactor evidence="15">
        <name>Mo-molybdopterin</name>
        <dbReference type="ChEBI" id="CHEBI:71302"/>
    </cofactor>
    <text evidence="15">Binds 1 Mo-molybdopterin (Mo-MPT) cofactor per subunit.</text>
</comment>
<dbReference type="EMBL" id="GL377583">
    <property type="protein sequence ID" value="EFJ26727.1"/>
    <property type="molecule type" value="Genomic_DNA"/>
</dbReference>
<feature type="binding site" evidence="15">
    <location>
        <position position="155"/>
    </location>
    <ligand>
        <name>[2Fe-2S] cluster</name>
        <dbReference type="ChEBI" id="CHEBI:190135"/>
        <label>2</label>
    </ligand>
</feature>
<evidence type="ECO:0000256" key="10">
    <source>
        <dbReference type="ARBA" id="ARBA00023014"/>
    </source>
</evidence>
<keyword evidence="6 15" id="KW-0479">Metal-binding</keyword>
<dbReference type="Gene3D" id="3.90.1170.50">
    <property type="entry name" value="Aldehyde oxidase/xanthine dehydrogenase, a/b hammerhead"/>
    <property type="match status" value="1"/>
</dbReference>
<feature type="binding site" evidence="15">
    <location>
        <position position="110"/>
    </location>
    <ligand>
        <name>[2Fe-2S] cluster</name>
        <dbReference type="ChEBI" id="CHEBI:190135"/>
        <label>2</label>
    </ligand>
</feature>
<dbReference type="GeneID" id="9640639"/>
<feature type="binding site" evidence="15">
    <location>
        <position position="777"/>
    </location>
    <ligand>
        <name>Mo-molybdopterin</name>
        <dbReference type="ChEBI" id="CHEBI:71302"/>
    </ligand>
    <ligandPart>
        <name>Mo</name>
        <dbReference type="ChEBI" id="CHEBI:28685"/>
    </ligandPart>
</feature>
<dbReference type="FunCoup" id="D8RLG8">
    <property type="interactions" value="209"/>
</dbReference>
<dbReference type="FunFam" id="3.30.365.10:FF:000001">
    <property type="entry name" value="Xanthine dehydrogenase oxidase"/>
    <property type="match status" value="1"/>
</dbReference>
<feature type="binding site" evidence="15">
    <location>
        <position position="808"/>
    </location>
    <ligand>
        <name>Mo-molybdopterin</name>
        <dbReference type="ChEBI" id="CHEBI:71302"/>
    </ligand>
    <ligandPart>
        <name>Mo</name>
        <dbReference type="ChEBI" id="CHEBI:28685"/>
    </ligandPart>
</feature>
<dbReference type="InterPro" id="IPR012675">
    <property type="entry name" value="Beta-grasp_dom_sf"/>
</dbReference>
<feature type="active site" description="Proton acceptor" evidence="13">
    <location>
        <position position="1272"/>
    </location>
</feature>
<dbReference type="SMART" id="SM01092">
    <property type="entry name" value="CO_deh_flav_C"/>
    <property type="match status" value="1"/>
</dbReference>
<keyword evidence="10 15" id="KW-0411">Iron-sulfur</keyword>
<evidence type="ECO:0000256" key="4">
    <source>
        <dbReference type="ARBA" id="ARBA00022630"/>
    </source>
</evidence>
<dbReference type="InterPro" id="IPR006058">
    <property type="entry name" value="2Fe2S_fd_BS"/>
</dbReference>
<dbReference type="PROSITE" id="PS51085">
    <property type="entry name" value="2FE2S_FER_2"/>
    <property type="match status" value="1"/>
</dbReference>
<feature type="binding site" evidence="14">
    <location>
        <position position="405"/>
    </location>
    <ligand>
        <name>FAD</name>
        <dbReference type="ChEBI" id="CHEBI:57692"/>
    </ligand>
</feature>
<accession>D8RLG8</accession>
<feature type="binding site" evidence="15">
    <location>
        <position position="1097"/>
    </location>
    <ligand>
        <name>Mo-molybdopterin</name>
        <dbReference type="ChEBI" id="CHEBI:71302"/>
    </ligand>
    <ligandPart>
        <name>Mo</name>
        <dbReference type="ChEBI" id="CHEBI:28685"/>
    </ligandPart>
</feature>
<dbReference type="Proteomes" id="UP000001514">
    <property type="component" value="Unassembled WGS sequence"/>
</dbReference>
<dbReference type="InterPro" id="IPR008274">
    <property type="entry name" value="AldOxase/xan_DH_MoCoBD1"/>
</dbReference>
<dbReference type="Gene3D" id="3.30.465.10">
    <property type="match status" value="1"/>
</dbReference>
<dbReference type="SMART" id="SM01008">
    <property type="entry name" value="Ald_Xan_dh_C"/>
    <property type="match status" value="1"/>
</dbReference>
<dbReference type="InterPro" id="IPR036683">
    <property type="entry name" value="CO_DH_flav_C_dom_sf"/>
</dbReference>
<evidence type="ECO:0000256" key="1">
    <source>
        <dbReference type="ARBA" id="ARBA00001974"/>
    </source>
</evidence>
<dbReference type="PIRSF" id="PIRSF000127">
    <property type="entry name" value="Xanthine_DH"/>
    <property type="match status" value="1"/>
</dbReference>
<dbReference type="InterPro" id="IPR037165">
    <property type="entry name" value="AldOxase/xan_DH_Mopterin-bd_sf"/>
</dbReference>
<dbReference type="InterPro" id="IPR002888">
    <property type="entry name" value="2Fe-2S-bd"/>
</dbReference>
<keyword evidence="4" id="KW-0285">Flavoprotein</keyword>
<feature type="binding site" evidence="15">
    <location>
        <position position="153"/>
    </location>
    <ligand>
        <name>[2Fe-2S] cluster</name>
        <dbReference type="ChEBI" id="CHEBI:190135"/>
        <label>2</label>
    </ligand>
</feature>
<dbReference type="Pfam" id="PF02738">
    <property type="entry name" value="MoCoBD_1"/>
    <property type="match status" value="1"/>
</dbReference>
<dbReference type="SUPFAM" id="SSF47741">
    <property type="entry name" value="CO dehydrogenase ISP C-domain like"/>
    <property type="match status" value="1"/>
</dbReference>
<evidence type="ECO:0000256" key="11">
    <source>
        <dbReference type="ARBA" id="ARBA00023027"/>
    </source>
</evidence>
<evidence type="ECO:0000313" key="19">
    <source>
        <dbReference type="Proteomes" id="UP000001514"/>
    </source>
</evidence>
<reference evidence="18 19" key="1">
    <citation type="journal article" date="2011" name="Science">
        <title>The Selaginella genome identifies genetic changes associated with the evolution of vascular plants.</title>
        <authorList>
            <person name="Banks J.A."/>
            <person name="Nishiyama T."/>
            <person name="Hasebe M."/>
            <person name="Bowman J.L."/>
            <person name="Gribskov M."/>
            <person name="dePamphilis C."/>
            <person name="Albert V.A."/>
            <person name="Aono N."/>
            <person name="Aoyama T."/>
            <person name="Ambrose B.A."/>
            <person name="Ashton N.W."/>
            <person name="Axtell M.J."/>
            <person name="Barker E."/>
            <person name="Barker M.S."/>
            <person name="Bennetzen J.L."/>
            <person name="Bonawitz N.D."/>
            <person name="Chapple C."/>
            <person name="Cheng C."/>
            <person name="Correa L.G."/>
            <person name="Dacre M."/>
            <person name="DeBarry J."/>
            <person name="Dreyer I."/>
            <person name="Elias M."/>
            <person name="Engstrom E.M."/>
            <person name="Estelle M."/>
            <person name="Feng L."/>
            <person name="Finet C."/>
            <person name="Floyd S.K."/>
            <person name="Frommer W.B."/>
            <person name="Fujita T."/>
            <person name="Gramzow L."/>
            <person name="Gutensohn M."/>
            <person name="Harholt J."/>
            <person name="Hattori M."/>
            <person name="Heyl A."/>
            <person name="Hirai T."/>
            <person name="Hiwatashi Y."/>
            <person name="Ishikawa M."/>
            <person name="Iwata M."/>
            <person name="Karol K.G."/>
            <person name="Koehler B."/>
            <person name="Kolukisaoglu U."/>
            <person name="Kubo M."/>
            <person name="Kurata T."/>
            <person name="Lalonde S."/>
            <person name="Li K."/>
            <person name="Li Y."/>
            <person name="Litt A."/>
            <person name="Lyons E."/>
            <person name="Manning G."/>
            <person name="Maruyama T."/>
            <person name="Michael T.P."/>
            <person name="Mikami K."/>
            <person name="Miyazaki S."/>
            <person name="Morinaga S."/>
            <person name="Murata T."/>
            <person name="Mueller-Roeber B."/>
            <person name="Nelson D.R."/>
            <person name="Obara M."/>
            <person name="Oguri Y."/>
            <person name="Olmstead R.G."/>
            <person name="Onodera N."/>
            <person name="Petersen B.L."/>
            <person name="Pils B."/>
            <person name="Prigge M."/>
            <person name="Rensing S.A."/>
            <person name="Riano-Pachon D.M."/>
            <person name="Roberts A.W."/>
            <person name="Sato Y."/>
            <person name="Scheller H.V."/>
            <person name="Schulz B."/>
            <person name="Schulz C."/>
            <person name="Shakirov E.V."/>
            <person name="Shibagaki N."/>
            <person name="Shinohara N."/>
            <person name="Shippen D.E."/>
            <person name="Soerensen I."/>
            <person name="Sotooka R."/>
            <person name="Sugimoto N."/>
            <person name="Sugita M."/>
            <person name="Sumikawa N."/>
            <person name="Tanurdzic M."/>
            <person name="Theissen G."/>
            <person name="Ulvskov P."/>
            <person name="Wakazuki S."/>
            <person name="Weng J.K."/>
            <person name="Willats W.W."/>
            <person name="Wipf D."/>
            <person name="Wolf P.G."/>
            <person name="Yang L."/>
            <person name="Zimmer A.D."/>
            <person name="Zhu Q."/>
            <person name="Mitros T."/>
            <person name="Hellsten U."/>
            <person name="Loque D."/>
            <person name="Otillar R."/>
            <person name="Salamov A."/>
            <person name="Schmutz J."/>
            <person name="Shapiro H."/>
            <person name="Lindquist E."/>
            <person name="Lucas S."/>
            <person name="Rokhsar D."/>
            <person name="Grigoriev I.V."/>
        </authorList>
    </citation>
    <scope>NUCLEOTIDE SEQUENCE [LARGE SCALE GENOMIC DNA]</scope>
</reference>
<dbReference type="Pfam" id="PF01315">
    <property type="entry name" value="Ald_Xan_dh_C"/>
    <property type="match status" value="1"/>
</dbReference>
<gene>
    <name evidence="18" type="primary">AO2-1</name>
    <name evidence="18" type="ORF">SELMODRAFT_96875</name>
</gene>
<name>D8RLG8_SELML</name>
<dbReference type="SUPFAM" id="SSF56003">
    <property type="entry name" value="Molybdenum cofactor-binding domain"/>
    <property type="match status" value="1"/>
</dbReference>
<dbReference type="InterPro" id="IPR005107">
    <property type="entry name" value="CO_DH_flav_C"/>
</dbReference>
<evidence type="ECO:0000259" key="16">
    <source>
        <dbReference type="PROSITE" id="PS51085"/>
    </source>
</evidence>
<dbReference type="Pfam" id="PF00941">
    <property type="entry name" value="FAD_binding_5"/>
    <property type="match status" value="1"/>
</dbReference>
<dbReference type="PANTHER" id="PTHR11908:SF132">
    <property type="entry name" value="ALDEHYDE OXIDASE 1-RELATED"/>
    <property type="match status" value="1"/>
</dbReference>
<keyword evidence="5 15" id="KW-0001">2Fe-2S</keyword>
<feature type="binding site" evidence="14">
    <location>
        <position position="361"/>
    </location>
    <ligand>
        <name>FAD</name>
        <dbReference type="ChEBI" id="CHEBI:57692"/>
    </ligand>
</feature>
<dbReference type="STRING" id="88036.D8RLG8"/>
<evidence type="ECO:0000256" key="13">
    <source>
        <dbReference type="PIRSR" id="PIRSR000127-1"/>
    </source>
</evidence>
<dbReference type="FunFam" id="3.10.20.30:FF:000012">
    <property type="entry name" value="Xanthine dehydrogenase/oxidase"/>
    <property type="match status" value="1"/>
</dbReference>
<comment type="cofactor">
    <cofactor evidence="12">
        <name>[2Fe-2S] cluster</name>
        <dbReference type="ChEBI" id="CHEBI:190135"/>
    </cofactor>
</comment>
<dbReference type="InterPro" id="IPR016169">
    <property type="entry name" value="FAD-bd_PCMH_sub2"/>
</dbReference>
<evidence type="ECO:0000259" key="17">
    <source>
        <dbReference type="PROSITE" id="PS51387"/>
    </source>
</evidence>
<dbReference type="GO" id="GO:0051537">
    <property type="term" value="F:2 iron, 2 sulfur cluster binding"/>
    <property type="evidence" value="ECO:0007669"/>
    <property type="project" value="UniProtKB-KW"/>
</dbReference>
<evidence type="ECO:0000256" key="12">
    <source>
        <dbReference type="ARBA" id="ARBA00034078"/>
    </source>
</evidence>
<evidence type="ECO:0000256" key="8">
    <source>
        <dbReference type="ARBA" id="ARBA00023002"/>
    </source>
</evidence>
<organism evidence="19">
    <name type="scientific">Selaginella moellendorffii</name>
    <name type="common">Spikemoss</name>
    <dbReference type="NCBI Taxonomy" id="88036"/>
    <lineage>
        <taxon>Eukaryota</taxon>
        <taxon>Viridiplantae</taxon>
        <taxon>Streptophyta</taxon>
        <taxon>Embryophyta</taxon>
        <taxon>Tracheophyta</taxon>
        <taxon>Lycopodiopsida</taxon>
        <taxon>Selaginellales</taxon>
        <taxon>Selaginellaceae</taxon>
        <taxon>Selaginella</taxon>
    </lineage>
</organism>
<evidence type="ECO:0000256" key="5">
    <source>
        <dbReference type="ARBA" id="ARBA00022714"/>
    </source>
</evidence>
<dbReference type="SUPFAM" id="SSF54665">
    <property type="entry name" value="CO dehydrogenase molybdoprotein N-domain-like"/>
    <property type="match status" value="1"/>
</dbReference>
<dbReference type="InterPro" id="IPR046867">
    <property type="entry name" value="AldOxase/xan_DH_MoCoBD2"/>
</dbReference>
<feature type="binding site" evidence="15">
    <location>
        <position position="113"/>
    </location>
    <ligand>
        <name>[2Fe-2S] cluster</name>
        <dbReference type="ChEBI" id="CHEBI:190135"/>
        <label>2</label>
    </ligand>
</feature>
<keyword evidence="3 15" id="KW-0500">Molybdenum</keyword>
<dbReference type="InParanoid" id="D8RLG8"/>
<keyword evidence="7 14" id="KW-0274">FAD</keyword>
<feature type="domain" description="2Fe-2S ferredoxin-type" evidence="16">
    <location>
        <begin position="1"/>
        <end position="88"/>
    </location>
</feature>
<evidence type="ECO:0000256" key="3">
    <source>
        <dbReference type="ARBA" id="ARBA00022505"/>
    </source>
</evidence>
<dbReference type="InterPro" id="IPR036884">
    <property type="entry name" value="2Fe-2S-bd_dom_sf"/>
</dbReference>
<dbReference type="eggNOG" id="KOG0430">
    <property type="taxonomic scope" value="Eukaryota"/>
</dbReference>
<dbReference type="PROSITE" id="PS51387">
    <property type="entry name" value="FAD_PCMH"/>
    <property type="match status" value="1"/>
</dbReference>
<keyword evidence="11" id="KW-0520">NAD</keyword>
<dbReference type="PANTHER" id="PTHR11908">
    <property type="entry name" value="XANTHINE DEHYDROGENASE"/>
    <property type="match status" value="1"/>
</dbReference>
<feature type="binding site" evidence="15">
    <location>
        <position position="48"/>
    </location>
    <ligand>
        <name>[2Fe-2S] cluster</name>
        <dbReference type="ChEBI" id="CHEBI:190135"/>
        <label>1</label>
    </ligand>
</feature>
<dbReference type="OMA" id="LTATNCY"/>
<dbReference type="Pfam" id="PF01799">
    <property type="entry name" value="Fer2_2"/>
    <property type="match status" value="1"/>
</dbReference>
<dbReference type="Gene3D" id="3.30.365.10">
    <property type="entry name" value="Aldehyde oxidase/xanthine dehydrogenase, molybdopterin binding domain"/>
    <property type="match status" value="4"/>
</dbReference>
<sequence>MALLFALNGRKIELSDVDPSMTLLEFLRCHTDLKGTKLGCGEGGCGACVVVASRYDASTDSVEEVSINSCLALLGSLHLRAVTTIEGLGSSKTRLHAVQRRFLGFHASQCGFCTPGMCMSLYGGLKNQQRRVSVDGGKYESGALEQSIQGSLCRCTGYRPIVDVCKSFGSSVDVEDLGLNIFWKDRKDGRLELLPCYDPGDDPKFPEFLKQEIIQRQSANVVQDSNGTSAMIEHEKWICATSFGHAFGLLKHFQARSKTSKEVKIVVGNTSAGVYRDWDHSVFIDISRIPELHVVEARSDGIEFGAAVSIAKLIDFLDENFKKAGSAIAKHLRKVASPHVRNAGSVGGNLIMAQKFGFDSDIATVFLGFGATLKLLVSPEKQVIQSMKEFLEGGGGVDAYPSSLLTMIFLPLRSHEAAEFKTYRASPRPLGNAVAYANAAFVVRFSKLSSGSSLYKVESSRLAFGAIGDKHAIRAIQVEEFLKGKIITAEVLLEAIQMLKSLLTLETNSRRKSAYRAALAVSFFFKFFKRKLGQGGHHKQSIARDGSVCQQSLIRGCQELHQRDKRRALGQPSEKTMGNLQVSGEAVYVDDIASPCNTLHAAFVCSQKAYAKIKDISVSAAMASPGAVSFMSVKDIPSGGGNVGIKSDLANEILFAEEIVECVGQAIGIMIADTPANARRAAKRVQVTYDTESLGEPPILTIEDAVARGSFFQIPAWFESTLQKQHGDISEGLARADHIIKDAEVRMSSQYYFYMETNTALVVPEEDNCLTVFSACQAPEHVQASVATCVGIPMHNVRVITKRVGGAFGGKASKACLVAAACALAAFNLQRPVRLCLDRRTDMVMMGGREPCKAVYTAGFTSDGNVTALQAKLFIQAGWSMDMSWLFTGNMLHALKKFNWGVLDAEFIICKTNIPSRSAMRAPGDGQGSFVADTIIQHVATELGLDFHIVMERNLHSLHTAEAFYGRDFVGGGEGFTLPTVLRRLKDRASFESRLELTKGFNSANLWKKRGLDLVQGTYLVFLVPKPARASVFLDGSVVVEVGGVELGQGLWTKVRQAAAFALSELFGDEEQGVPVSKIRVVQTDSISMPNGSWTAGSTASESSCEAARMCCEALVERLKPVKASLQGSEGVSWESIVAAAKMANVNLSAQELYVAAPEAAAYVTFGAAASEVEVDVLTGEVEILRTDMVYDCGKSMNPAVDIGQIEGAFAQGLGYFVSEECVMDEQGRLLTDGTWTYKPPTADNLPKILNIELLNSPVHEKRILSSKTAGEPPFLLAGSVHAAIRHAVMSARMDAGKKEFFQMDAPASIDRVRAWCGLDNVEDYLVARPSSAQ</sequence>
<evidence type="ECO:0000256" key="14">
    <source>
        <dbReference type="PIRSR" id="PIRSR000127-2"/>
    </source>
</evidence>
<dbReference type="InterPro" id="IPR000674">
    <property type="entry name" value="Ald_Oxase/Xan_DH_a/b"/>
</dbReference>
<evidence type="ECO:0000313" key="18">
    <source>
        <dbReference type="EMBL" id="EFJ26727.1"/>
    </source>
</evidence>
<dbReference type="SUPFAM" id="SSF55447">
    <property type="entry name" value="CO dehydrogenase flavoprotein C-terminal domain-like"/>
    <property type="match status" value="1"/>
</dbReference>
<feature type="binding site" evidence="15">
    <location>
        <position position="70"/>
    </location>
    <ligand>
        <name>[2Fe-2S] cluster</name>
        <dbReference type="ChEBI" id="CHEBI:190135"/>
        <label>1</label>
    </ligand>
</feature>
<dbReference type="GO" id="GO:0005506">
    <property type="term" value="F:iron ion binding"/>
    <property type="evidence" value="ECO:0007669"/>
    <property type="project" value="InterPro"/>
</dbReference>
<dbReference type="KEGG" id="smo:SELMODRAFT_96875"/>
<dbReference type="Gramene" id="EFJ26727">
    <property type="protein sequence ID" value="EFJ26727"/>
    <property type="gene ID" value="SELMODRAFT_96875"/>
</dbReference>
<dbReference type="Pfam" id="PF20256">
    <property type="entry name" value="MoCoBD_2"/>
    <property type="match status" value="1"/>
</dbReference>
<comment type="cofactor">
    <cofactor evidence="1 14">
        <name>FAD</name>
        <dbReference type="ChEBI" id="CHEBI:57692"/>
    </cofactor>
</comment>
<dbReference type="Pfam" id="PF00111">
    <property type="entry name" value="Fer2"/>
    <property type="match status" value="1"/>
</dbReference>
<feature type="binding site" evidence="15">
    <location>
        <position position="921"/>
    </location>
    <ligand>
        <name>Mo-molybdopterin</name>
        <dbReference type="ChEBI" id="CHEBI:71302"/>
    </ligand>
    <ligandPart>
        <name>Mo</name>
        <dbReference type="ChEBI" id="CHEBI:28685"/>
    </ligandPart>
</feature>
<dbReference type="PROSITE" id="PS00197">
    <property type="entry name" value="2FE2S_FER_1"/>
    <property type="match status" value="1"/>
</dbReference>
<evidence type="ECO:0000256" key="7">
    <source>
        <dbReference type="ARBA" id="ARBA00022827"/>
    </source>
</evidence>
<dbReference type="InterPro" id="IPR036010">
    <property type="entry name" value="2Fe-2S_ferredoxin-like_sf"/>
</dbReference>
<evidence type="ECO:0000256" key="15">
    <source>
        <dbReference type="PIRSR" id="PIRSR000127-3"/>
    </source>
</evidence>
<dbReference type="Gene3D" id="3.30.390.50">
    <property type="entry name" value="CO dehydrogenase flavoprotein, C-terminal domain"/>
    <property type="match status" value="1"/>
</dbReference>
<dbReference type="InterPro" id="IPR036856">
    <property type="entry name" value="Ald_Oxase/Xan_DH_a/b_sf"/>
</dbReference>
<keyword evidence="19" id="KW-1185">Reference proteome</keyword>
<feature type="binding site" evidence="15">
    <location>
        <position position="40"/>
    </location>
    <ligand>
        <name>[2Fe-2S] cluster</name>
        <dbReference type="ChEBI" id="CHEBI:190135"/>
        <label>1</label>
    </ligand>
</feature>
<keyword evidence="9 15" id="KW-0408">Iron</keyword>
<evidence type="ECO:0000256" key="9">
    <source>
        <dbReference type="ARBA" id="ARBA00023004"/>
    </source>
</evidence>
<dbReference type="SUPFAM" id="SSF54292">
    <property type="entry name" value="2Fe-2S ferredoxin-like"/>
    <property type="match status" value="1"/>
</dbReference>
<feature type="binding site" evidence="14">
    <location>
        <begin position="345"/>
        <end position="349"/>
    </location>
    <ligand>
        <name>FAD</name>
        <dbReference type="ChEBI" id="CHEBI:57692"/>
    </ligand>
</feature>
<dbReference type="GO" id="GO:0016491">
    <property type="term" value="F:oxidoreductase activity"/>
    <property type="evidence" value="ECO:0000318"/>
    <property type="project" value="GO_Central"/>
</dbReference>
<dbReference type="SUPFAM" id="SSF56176">
    <property type="entry name" value="FAD-binding/transporter-associated domain-like"/>
    <property type="match status" value="1"/>
</dbReference>
<dbReference type="Pfam" id="PF03450">
    <property type="entry name" value="CO_deh_flav_C"/>
    <property type="match status" value="1"/>
</dbReference>
<dbReference type="Gene3D" id="3.10.20.30">
    <property type="match status" value="1"/>
</dbReference>
<protein>
    <submittedName>
        <fullName evidence="18">Uncharacterized protein AO2-1</fullName>
    </submittedName>
</protein>
<dbReference type="InterPro" id="IPR036318">
    <property type="entry name" value="FAD-bd_PCMH-like_sf"/>
</dbReference>
<dbReference type="GO" id="GO:0071949">
    <property type="term" value="F:FAD binding"/>
    <property type="evidence" value="ECO:0007669"/>
    <property type="project" value="InterPro"/>
</dbReference>
<dbReference type="Gene3D" id="1.10.150.120">
    <property type="entry name" value="[2Fe-2S]-binding domain"/>
    <property type="match status" value="1"/>
</dbReference>
<evidence type="ECO:0000256" key="2">
    <source>
        <dbReference type="ARBA" id="ARBA00006849"/>
    </source>
</evidence>
<feature type="domain" description="FAD-binding PCMH-type" evidence="17">
    <location>
        <begin position="230"/>
        <end position="415"/>
    </location>
</feature>
<keyword evidence="8" id="KW-0560">Oxidoreductase</keyword>
<comment type="cofactor">
    <cofactor evidence="15">
        <name>[2Fe-2S] cluster</name>
        <dbReference type="ChEBI" id="CHEBI:190135"/>
    </cofactor>
    <text evidence="15">Binds 2 [2Fe-2S] clusters.</text>
</comment>
<proteinExistence type="inferred from homology"/>
<dbReference type="InterPro" id="IPR016166">
    <property type="entry name" value="FAD-bd_PCMH"/>
</dbReference>
<comment type="similarity">
    <text evidence="2">Belongs to the xanthine dehydrogenase family.</text>
</comment>
<dbReference type="HOGENOM" id="CLU_001681_1_1_1"/>
<dbReference type="InterPro" id="IPR016208">
    <property type="entry name" value="Ald_Oxase/xanthine_DH-like"/>
</dbReference>
<dbReference type="OrthoDB" id="8300278at2759"/>
<feature type="binding site" evidence="14">
    <location>
        <position position="424"/>
    </location>
    <ligand>
        <name>FAD</name>
        <dbReference type="ChEBI" id="CHEBI:57692"/>
    </ligand>
</feature>